<name>A0A699ZT46_HAELA</name>
<dbReference type="Proteomes" id="UP000485058">
    <property type="component" value="Unassembled WGS sequence"/>
</dbReference>
<keyword evidence="1" id="KW-0472">Membrane</keyword>
<dbReference type="EMBL" id="BLLF01001411">
    <property type="protein sequence ID" value="GFH19132.1"/>
    <property type="molecule type" value="Genomic_DNA"/>
</dbReference>
<sequence>MEASICRLYYFTGSQMQSFSGLIDSMKSCRAALAALAVANILLSLVTAMAEQDDAPGGAAVLLAISTVTALEAAAKYPPLVVGASGAFFGYACTAPLLLSLLLNCYKV</sequence>
<feature type="non-terminal residue" evidence="2">
    <location>
        <position position="1"/>
    </location>
</feature>
<feature type="transmembrane region" description="Helical" evidence="1">
    <location>
        <begin position="31"/>
        <end position="50"/>
    </location>
</feature>
<evidence type="ECO:0000313" key="3">
    <source>
        <dbReference type="Proteomes" id="UP000485058"/>
    </source>
</evidence>
<keyword evidence="1" id="KW-1133">Transmembrane helix</keyword>
<reference evidence="2 3" key="1">
    <citation type="submission" date="2020-02" db="EMBL/GenBank/DDBJ databases">
        <title>Draft genome sequence of Haematococcus lacustris strain NIES-144.</title>
        <authorList>
            <person name="Morimoto D."/>
            <person name="Nakagawa S."/>
            <person name="Yoshida T."/>
            <person name="Sawayama S."/>
        </authorList>
    </citation>
    <scope>NUCLEOTIDE SEQUENCE [LARGE SCALE GENOMIC DNA]</scope>
    <source>
        <strain evidence="2 3">NIES-144</strain>
    </source>
</reference>
<keyword evidence="3" id="KW-1185">Reference proteome</keyword>
<evidence type="ECO:0000256" key="1">
    <source>
        <dbReference type="SAM" id="Phobius"/>
    </source>
</evidence>
<proteinExistence type="predicted"/>
<dbReference type="AlphaFoldDB" id="A0A699ZT46"/>
<keyword evidence="1" id="KW-0812">Transmembrane</keyword>
<protein>
    <submittedName>
        <fullName evidence="2">Uncharacterized protein</fullName>
    </submittedName>
</protein>
<gene>
    <name evidence="2" type="ORF">HaLaN_16033</name>
</gene>
<accession>A0A699ZT46</accession>
<feature type="transmembrane region" description="Helical" evidence="1">
    <location>
        <begin position="81"/>
        <end position="103"/>
    </location>
</feature>
<comment type="caution">
    <text evidence="2">The sequence shown here is derived from an EMBL/GenBank/DDBJ whole genome shotgun (WGS) entry which is preliminary data.</text>
</comment>
<organism evidence="2 3">
    <name type="scientific">Haematococcus lacustris</name>
    <name type="common">Green alga</name>
    <name type="synonym">Haematococcus pluvialis</name>
    <dbReference type="NCBI Taxonomy" id="44745"/>
    <lineage>
        <taxon>Eukaryota</taxon>
        <taxon>Viridiplantae</taxon>
        <taxon>Chlorophyta</taxon>
        <taxon>core chlorophytes</taxon>
        <taxon>Chlorophyceae</taxon>
        <taxon>CS clade</taxon>
        <taxon>Chlamydomonadales</taxon>
        <taxon>Haematococcaceae</taxon>
        <taxon>Haematococcus</taxon>
    </lineage>
</organism>
<evidence type="ECO:0000313" key="2">
    <source>
        <dbReference type="EMBL" id="GFH19132.1"/>
    </source>
</evidence>